<sequence>MSFETLLPEKPNERDDTMGEGKSYLRCRQSSYHRQKLPPWPPPSQLLQWLLPHHVWPLEKLLWPPEPPLELWLLNFWVLSWVELPFLRAMLRGCGCCEDGKI</sequence>
<feature type="compositionally biased region" description="Basic and acidic residues" evidence="1">
    <location>
        <begin position="10"/>
        <end position="19"/>
    </location>
</feature>
<protein>
    <submittedName>
        <fullName evidence="3">Uncharacterized protein LOC107491051 isoform X1</fullName>
    </submittedName>
</protein>
<feature type="region of interest" description="Disordered" evidence="1">
    <location>
        <begin position="1"/>
        <end position="20"/>
    </location>
</feature>
<accession>A0A9C6TVQ8</accession>
<gene>
    <name evidence="3" type="primary">LOC107491051</name>
</gene>
<name>A0A9C6TVQ8_ARADU</name>
<dbReference type="AlphaFoldDB" id="A0A9C6TVQ8"/>
<keyword evidence="2" id="KW-1185">Reference proteome</keyword>
<organism evidence="2 3">
    <name type="scientific">Arachis duranensis</name>
    <name type="common">Wild peanut</name>
    <dbReference type="NCBI Taxonomy" id="130453"/>
    <lineage>
        <taxon>Eukaryota</taxon>
        <taxon>Viridiplantae</taxon>
        <taxon>Streptophyta</taxon>
        <taxon>Embryophyta</taxon>
        <taxon>Tracheophyta</taxon>
        <taxon>Spermatophyta</taxon>
        <taxon>Magnoliopsida</taxon>
        <taxon>eudicotyledons</taxon>
        <taxon>Gunneridae</taxon>
        <taxon>Pentapetalae</taxon>
        <taxon>rosids</taxon>
        <taxon>fabids</taxon>
        <taxon>Fabales</taxon>
        <taxon>Fabaceae</taxon>
        <taxon>Papilionoideae</taxon>
        <taxon>50 kb inversion clade</taxon>
        <taxon>dalbergioids sensu lato</taxon>
        <taxon>Dalbergieae</taxon>
        <taxon>Pterocarpus clade</taxon>
        <taxon>Arachis</taxon>
    </lineage>
</organism>
<proteinExistence type="predicted"/>
<evidence type="ECO:0000313" key="2">
    <source>
        <dbReference type="Proteomes" id="UP000515211"/>
    </source>
</evidence>
<dbReference type="Proteomes" id="UP000515211">
    <property type="component" value="Chromosome 5"/>
</dbReference>
<reference evidence="2" key="1">
    <citation type="journal article" date="2016" name="Nat. Genet.">
        <title>The genome sequences of Arachis duranensis and Arachis ipaensis, the diploid ancestors of cultivated peanut.</title>
        <authorList>
            <person name="Bertioli D.J."/>
            <person name="Cannon S.B."/>
            <person name="Froenicke L."/>
            <person name="Huang G."/>
            <person name="Farmer A.D."/>
            <person name="Cannon E.K."/>
            <person name="Liu X."/>
            <person name="Gao D."/>
            <person name="Clevenger J."/>
            <person name="Dash S."/>
            <person name="Ren L."/>
            <person name="Moretzsohn M.C."/>
            <person name="Shirasawa K."/>
            <person name="Huang W."/>
            <person name="Vidigal B."/>
            <person name="Abernathy B."/>
            <person name="Chu Y."/>
            <person name="Niederhuth C.E."/>
            <person name="Umale P."/>
            <person name="Araujo A.C."/>
            <person name="Kozik A."/>
            <person name="Kim K.D."/>
            <person name="Burow M.D."/>
            <person name="Varshney R.K."/>
            <person name="Wang X."/>
            <person name="Zhang X."/>
            <person name="Barkley N."/>
            <person name="Guimaraes P.M."/>
            <person name="Isobe S."/>
            <person name="Guo B."/>
            <person name="Liao B."/>
            <person name="Stalker H.T."/>
            <person name="Schmitz R.J."/>
            <person name="Scheffler B.E."/>
            <person name="Leal-Bertioli S.C."/>
            <person name="Xun X."/>
            <person name="Jackson S.A."/>
            <person name="Michelmore R."/>
            <person name="Ozias-Akins P."/>
        </authorList>
    </citation>
    <scope>NUCLEOTIDE SEQUENCE [LARGE SCALE GENOMIC DNA]</scope>
    <source>
        <strain evidence="2">cv. V14167</strain>
    </source>
</reference>
<dbReference type="GeneID" id="107491051"/>
<evidence type="ECO:0000313" key="3">
    <source>
        <dbReference type="RefSeq" id="XP_052117477.1"/>
    </source>
</evidence>
<evidence type="ECO:0000256" key="1">
    <source>
        <dbReference type="SAM" id="MobiDB-lite"/>
    </source>
</evidence>
<dbReference type="KEGG" id="adu:107491051"/>
<dbReference type="RefSeq" id="XP_052117477.1">
    <property type="nucleotide sequence ID" value="XM_052261517.1"/>
</dbReference>
<reference evidence="3" key="2">
    <citation type="submission" date="2025-08" db="UniProtKB">
        <authorList>
            <consortium name="RefSeq"/>
        </authorList>
    </citation>
    <scope>IDENTIFICATION</scope>
    <source>
        <tissue evidence="3">Whole plant</tissue>
    </source>
</reference>